<keyword evidence="3" id="KW-1185">Reference proteome</keyword>
<reference evidence="2" key="1">
    <citation type="submission" date="2013-05" db="EMBL/GenBank/DDBJ databases">
        <authorList>
            <person name="Yim A.K.Y."/>
            <person name="Chan T.F."/>
            <person name="Ji K.M."/>
            <person name="Liu X.Y."/>
            <person name="Zhou J.W."/>
            <person name="Li R.Q."/>
            <person name="Yang K.Y."/>
            <person name="Li J."/>
            <person name="Li M."/>
            <person name="Law P.T.W."/>
            <person name="Wu Y.L."/>
            <person name="Cai Z.L."/>
            <person name="Qin H."/>
            <person name="Bao Y."/>
            <person name="Leung R.K.K."/>
            <person name="Ng P.K.S."/>
            <person name="Zou J."/>
            <person name="Zhong X.J."/>
            <person name="Ran P.X."/>
            <person name="Zhong N.S."/>
            <person name="Liu Z.G."/>
            <person name="Tsui S.K.W."/>
        </authorList>
    </citation>
    <scope>NUCLEOTIDE SEQUENCE</scope>
    <source>
        <strain evidence="2">Derf</strain>
        <tissue evidence="2">Whole organism</tissue>
    </source>
</reference>
<dbReference type="GO" id="GO:0042254">
    <property type="term" value="P:ribosome biogenesis"/>
    <property type="evidence" value="ECO:0007669"/>
    <property type="project" value="UniProtKB-UniRule"/>
</dbReference>
<dbReference type="PANTHER" id="PTHR11702">
    <property type="entry name" value="DEVELOPMENTALLY REGULATED GTP-BINDING PROTEIN-RELATED"/>
    <property type="match status" value="1"/>
</dbReference>
<evidence type="ECO:0000259" key="1">
    <source>
        <dbReference type="PROSITE" id="PS51883"/>
    </source>
</evidence>
<protein>
    <recommendedName>
        <fullName evidence="1">Obg domain-containing protein</fullName>
    </recommendedName>
</protein>
<evidence type="ECO:0000313" key="2">
    <source>
        <dbReference type="EMBL" id="KAH9529586.1"/>
    </source>
</evidence>
<dbReference type="InterPro" id="IPR045086">
    <property type="entry name" value="OBG_GTPase"/>
</dbReference>
<dbReference type="InterPro" id="IPR006169">
    <property type="entry name" value="GTP1_OBG_dom"/>
</dbReference>
<dbReference type="Proteomes" id="UP000790347">
    <property type="component" value="Unassembled WGS sequence"/>
</dbReference>
<dbReference type="AlphaFoldDB" id="A0A922LAL0"/>
<accession>A0A922LAL0</accession>
<organism evidence="2 3">
    <name type="scientific">Dermatophagoides farinae</name>
    <name type="common">American house dust mite</name>
    <dbReference type="NCBI Taxonomy" id="6954"/>
    <lineage>
        <taxon>Eukaryota</taxon>
        <taxon>Metazoa</taxon>
        <taxon>Ecdysozoa</taxon>
        <taxon>Arthropoda</taxon>
        <taxon>Chelicerata</taxon>
        <taxon>Arachnida</taxon>
        <taxon>Acari</taxon>
        <taxon>Acariformes</taxon>
        <taxon>Sarcoptiformes</taxon>
        <taxon>Astigmata</taxon>
        <taxon>Psoroptidia</taxon>
        <taxon>Analgoidea</taxon>
        <taxon>Pyroglyphidae</taxon>
        <taxon>Dermatophagoidinae</taxon>
        <taxon>Dermatophagoides</taxon>
    </lineage>
</organism>
<sequence>MSLISHVRKRINKSSTNIHSSEFIDYKRVHVKGGKGGDGMICFLQLWSNPQAGPSGGDGGNGGHVIFEASKNTKSLNQIKSKYTG</sequence>
<dbReference type="GO" id="GO:0005739">
    <property type="term" value="C:mitochondrion"/>
    <property type="evidence" value="ECO:0007669"/>
    <property type="project" value="TreeGrafter"/>
</dbReference>
<dbReference type="PANTHER" id="PTHR11702:SF31">
    <property type="entry name" value="MITOCHONDRIAL RIBOSOME-ASSOCIATED GTPASE 2"/>
    <property type="match status" value="1"/>
</dbReference>
<dbReference type="GO" id="GO:0003924">
    <property type="term" value="F:GTPase activity"/>
    <property type="evidence" value="ECO:0007669"/>
    <property type="project" value="InterPro"/>
</dbReference>
<dbReference type="Pfam" id="PF01018">
    <property type="entry name" value="GTP1_OBG"/>
    <property type="match status" value="1"/>
</dbReference>
<dbReference type="InterPro" id="IPR036726">
    <property type="entry name" value="GTP1_OBG_dom_sf"/>
</dbReference>
<proteinExistence type="predicted"/>
<dbReference type="GO" id="GO:0005525">
    <property type="term" value="F:GTP binding"/>
    <property type="evidence" value="ECO:0007669"/>
    <property type="project" value="InterPro"/>
</dbReference>
<dbReference type="Gene3D" id="2.70.210.12">
    <property type="entry name" value="GTP1/OBG domain"/>
    <property type="match status" value="1"/>
</dbReference>
<reference evidence="2" key="2">
    <citation type="journal article" date="2022" name="Res Sq">
        <title>Comparative Genomics Reveals Insights into the Divergent Evolution of Astigmatic Mites and Household Pest Adaptations.</title>
        <authorList>
            <person name="Xiong Q."/>
            <person name="Wan A.T.-Y."/>
            <person name="Liu X.-Y."/>
            <person name="Fung C.S.-H."/>
            <person name="Xiao X."/>
            <person name="Malainual N."/>
            <person name="Hou J."/>
            <person name="Wang L."/>
            <person name="Wang M."/>
            <person name="Yang K."/>
            <person name="Cui Y."/>
            <person name="Leung E."/>
            <person name="Nong W."/>
            <person name="Shin S.-K."/>
            <person name="Au S."/>
            <person name="Jeong K.Y."/>
            <person name="Chew F.T."/>
            <person name="Hui J."/>
            <person name="Leung T.F."/>
            <person name="Tungtrongchitr A."/>
            <person name="Zhong N."/>
            <person name="Liu Z."/>
            <person name="Tsui S."/>
        </authorList>
    </citation>
    <scope>NUCLEOTIDE SEQUENCE</scope>
    <source>
        <strain evidence="2">Derf</strain>
        <tissue evidence="2">Whole organism</tissue>
    </source>
</reference>
<dbReference type="PROSITE" id="PS51883">
    <property type="entry name" value="OBG"/>
    <property type="match status" value="1"/>
</dbReference>
<dbReference type="SUPFAM" id="SSF82051">
    <property type="entry name" value="Obg GTP-binding protein N-terminal domain"/>
    <property type="match status" value="1"/>
</dbReference>
<name>A0A922LAL0_DERFA</name>
<dbReference type="EMBL" id="ASGP02000001">
    <property type="protein sequence ID" value="KAH9529586.1"/>
    <property type="molecule type" value="Genomic_DNA"/>
</dbReference>
<evidence type="ECO:0000313" key="3">
    <source>
        <dbReference type="Proteomes" id="UP000790347"/>
    </source>
</evidence>
<feature type="domain" description="Obg" evidence="1">
    <location>
        <begin position="21"/>
        <end position="85"/>
    </location>
</feature>
<gene>
    <name evidence="2" type="ORF">DERF_003463</name>
</gene>
<comment type="caution">
    <text evidence="2">The sequence shown here is derived from an EMBL/GenBank/DDBJ whole genome shotgun (WGS) entry which is preliminary data.</text>
</comment>